<feature type="compositionally biased region" description="Low complexity" evidence="1">
    <location>
        <begin position="230"/>
        <end position="245"/>
    </location>
</feature>
<evidence type="ECO:0000256" key="2">
    <source>
        <dbReference type="SAM" id="Phobius"/>
    </source>
</evidence>
<evidence type="ECO:0000256" key="1">
    <source>
        <dbReference type="SAM" id="MobiDB-lite"/>
    </source>
</evidence>
<feature type="region of interest" description="Disordered" evidence="1">
    <location>
        <begin position="119"/>
        <end position="259"/>
    </location>
</feature>
<dbReference type="Proteomes" id="UP001169063">
    <property type="component" value="Unassembled WGS sequence"/>
</dbReference>
<comment type="caution">
    <text evidence="3">The sequence shown here is derived from an EMBL/GenBank/DDBJ whole genome shotgun (WGS) entry which is preliminary data.</text>
</comment>
<reference evidence="3" key="1">
    <citation type="submission" date="2023-07" db="EMBL/GenBank/DDBJ databases">
        <title>Brevundimonas soil sp. nov., isolated from the soil of chemical plant.</title>
        <authorList>
            <person name="Wu N."/>
        </authorList>
    </citation>
    <scope>NUCLEOTIDE SEQUENCE</scope>
    <source>
        <strain evidence="3">XZ-24</strain>
    </source>
</reference>
<gene>
    <name evidence="3" type="ORF">Q0812_01025</name>
</gene>
<dbReference type="EMBL" id="JAUKTR010000001">
    <property type="protein sequence ID" value="MDO1558008.1"/>
    <property type="molecule type" value="Genomic_DNA"/>
</dbReference>
<name>A0ABT8SK45_9CAUL</name>
<organism evidence="3 4">
    <name type="scientific">Peiella sedimenti</name>
    <dbReference type="NCBI Taxonomy" id="3061083"/>
    <lineage>
        <taxon>Bacteria</taxon>
        <taxon>Pseudomonadati</taxon>
        <taxon>Pseudomonadota</taxon>
        <taxon>Alphaproteobacteria</taxon>
        <taxon>Caulobacterales</taxon>
        <taxon>Caulobacteraceae</taxon>
        <taxon>Peiella</taxon>
    </lineage>
</organism>
<dbReference type="RefSeq" id="WP_302108432.1">
    <property type="nucleotide sequence ID" value="NZ_JAUKTR010000001.1"/>
</dbReference>
<keyword evidence="4" id="KW-1185">Reference proteome</keyword>
<keyword evidence="2" id="KW-0812">Transmembrane</keyword>
<sequence length="259" mass="26302">MTPRAPNPYRPMIEWRPMPRPTLSFGEHTPGVGALDWRARPTAVPSAAPEPSARPPEPRSFAEAEPVEVAEIAEIAEAPAAAPIGSSLTRPARRSLLWGGAAAGAVAVAGLFWIGAQRADQPSPTAPATVSQPVPAPAAAPREPVLSASGSTAAGSDALPGPAPESRPATGDRLPTPEPRPPVARQPARAPASERPAPQAAAETQAQPPQPILIPSAPPVETPAPPPIPTVSAPASQAPSDPDAPVTTRPAEITPADQG</sequence>
<keyword evidence="2" id="KW-1133">Transmembrane helix</keyword>
<evidence type="ECO:0000313" key="3">
    <source>
        <dbReference type="EMBL" id="MDO1558008.1"/>
    </source>
</evidence>
<evidence type="ECO:0000313" key="4">
    <source>
        <dbReference type="Proteomes" id="UP001169063"/>
    </source>
</evidence>
<keyword evidence="2" id="KW-0472">Membrane</keyword>
<accession>A0ABT8SK45</accession>
<proteinExistence type="predicted"/>
<feature type="transmembrane region" description="Helical" evidence="2">
    <location>
        <begin position="96"/>
        <end position="116"/>
    </location>
</feature>
<feature type="compositionally biased region" description="Low complexity" evidence="1">
    <location>
        <begin position="185"/>
        <end position="207"/>
    </location>
</feature>
<feature type="region of interest" description="Disordered" evidence="1">
    <location>
        <begin position="1"/>
        <end position="66"/>
    </location>
</feature>
<feature type="compositionally biased region" description="Pro residues" evidence="1">
    <location>
        <begin position="208"/>
        <end position="229"/>
    </location>
</feature>
<feature type="compositionally biased region" description="Low complexity" evidence="1">
    <location>
        <begin position="126"/>
        <end position="158"/>
    </location>
</feature>
<protein>
    <submittedName>
        <fullName evidence="3">Uncharacterized protein</fullName>
    </submittedName>
</protein>